<dbReference type="AlphaFoldDB" id="A0A0P8YCF9"/>
<dbReference type="EC" id="3.5.1.91" evidence="2"/>
<dbReference type="Proteomes" id="UP000050326">
    <property type="component" value="Unassembled WGS sequence"/>
</dbReference>
<dbReference type="GO" id="GO:0016810">
    <property type="term" value="F:hydrolase activity, acting on carbon-nitrogen (but not peptide) bonds"/>
    <property type="evidence" value="ECO:0007669"/>
    <property type="project" value="InterPro"/>
</dbReference>
<dbReference type="Pfam" id="PF07969">
    <property type="entry name" value="Amidohydro_3"/>
    <property type="match status" value="1"/>
</dbReference>
<dbReference type="RefSeq" id="WP_054874953.1">
    <property type="nucleotide sequence ID" value="NZ_LKET01000029.1"/>
</dbReference>
<evidence type="ECO:0000313" key="3">
    <source>
        <dbReference type="Proteomes" id="UP000050326"/>
    </source>
</evidence>
<accession>A0A0P8YCF9</accession>
<dbReference type="SUPFAM" id="SSF51556">
    <property type="entry name" value="Metallo-dependent hydrolases"/>
    <property type="match status" value="1"/>
</dbReference>
<dbReference type="OrthoDB" id="9767366at2"/>
<reference evidence="2 3" key="1">
    <citation type="submission" date="2015-09" db="EMBL/GenBank/DDBJ databases">
        <title>Genome sequence of Oxobacter pfennigii DSM 3222.</title>
        <authorList>
            <person name="Poehlein A."/>
            <person name="Bengelsdorf F.R."/>
            <person name="Schiel-Bengelsdorf B."/>
            <person name="Duerre P."/>
            <person name="Daniel R."/>
        </authorList>
    </citation>
    <scope>NUCLEOTIDE SEQUENCE [LARGE SCALE GENOMIC DNA]</scope>
    <source>
        <strain evidence="2 3">DSM 3222</strain>
    </source>
</reference>
<feature type="domain" description="Amidohydrolase 3" evidence="1">
    <location>
        <begin position="48"/>
        <end position="538"/>
    </location>
</feature>
<protein>
    <submittedName>
        <fullName evidence="2">N-substituted formamide deformylase</fullName>
        <ecNumber evidence="2">3.5.1.91</ecNumber>
    </submittedName>
</protein>
<dbReference type="InterPro" id="IPR013108">
    <property type="entry name" value="Amidohydro_3"/>
</dbReference>
<dbReference type="CDD" id="cd01300">
    <property type="entry name" value="YtcJ_like"/>
    <property type="match status" value="1"/>
</dbReference>
<organism evidence="2 3">
    <name type="scientific">Oxobacter pfennigii</name>
    <dbReference type="NCBI Taxonomy" id="36849"/>
    <lineage>
        <taxon>Bacteria</taxon>
        <taxon>Bacillati</taxon>
        <taxon>Bacillota</taxon>
        <taxon>Clostridia</taxon>
        <taxon>Eubacteriales</taxon>
        <taxon>Clostridiaceae</taxon>
        <taxon>Oxobacter</taxon>
    </lineage>
</organism>
<dbReference type="SUPFAM" id="SSF51338">
    <property type="entry name" value="Composite domain of metallo-dependent hydrolases"/>
    <property type="match status" value="1"/>
</dbReference>
<dbReference type="Gene3D" id="2.30.40.10">
    <property type="entry name" value="Urease, subunit C, domain 1"/>
    <property type="match status" value="1"/>
</dbReference>
<dbReference type="PANTHER" id="PTHR22642">
    <property type="entry name" value="IMIDAZOLONEPROPIONASE"/>
    <property type="match status" value="1"/>
</dbReference>
<dbReference type="EMBL" id="LKET01000029">
    <property type="protein sequence ID" value="KPU44834.1"/>
    <property type="molecule type" value="Genomic_DNA"/>
</dbReference>
<dbReference type="STRING" id="36849.OXPF_19200"/>
<dbReference type="Gene3D" id="3.10.310.70">
    <property type="match status" value="1"/>
</dbReference>
<dbReference type="InterPro" id="IPR011059">
    <property type="entry name" value="Metal-dep_hydrolase_composite"/>
</dbReference>
<dbReference type="InterPro" id="IPR032466">
    <property type="entry name" value="Metal_Hydrolase"/>
</dbReference>
<evidence type="ECO:0000313" key="2">
    <source>
        <dbReference type="EMBL" id="KPU44834.1"/>
    </source>
</evidence>
<dbReference type="InterPro" id="IPR033932">
    <property type="entry name" value="YtcJ-like"/>
</dbReference>
<gene>
    <name evidence="2" type="primary">nfdA</name>
    <name evidence="2" type="ORF">OXPF_19200</name>
</gene>
<keyword evidence="3" id="KW-1185">Reference proteome</keyword>
<dbReference type="PATRIC" id="fig|36849.3.peg.2020"/>
<name>A0A0P8YCF9_9CLOT</name>
<evidence type="ECO:0000259" key="1">
    <source>
        <dbReference type="Pfam" id="PF07969"/>
    </source>
</evidence>
<proteinExistence type="predicted"/>
<dbReference type="PANTHER" id="PTHR22642:SF2">
    <property type="entry name" value="PROTEIN LONG AFTER FAR-RED 3"/>
    <property type="match status" value="1"/>
</dbReference>
<dbReference type="Gene3D" id="3.20.20.140">
    <property type="entry name" value="Metal-dependent hydrolases"/>
    <property type="match status" value="1"/>
</dbReference>
<sequence length="540" mass="59950">MDLILINGKIVTMDDSNPCVQAVAVDGGKIVKIGNNKEIINLKCADTRIIDLEGKLVLPGFNDSHMHLLSYGANLYTCDLSGTESIEGLIHKMKDYLESGVFKAGQWIHGQGWNHDYFAEGRFPTRYDLDRISTEYPICIARACTHVSVVNSKALETAGITKDTSQVDGGHFDLDENGEPLGIFRENALSLIYNKIPELDKDTIKNLIKKAAEVALKEGITSIQTDDFGMLPSGDYTKIINAYKELSRAGELPLRINQQCLLPDINILKSFLNEGYRTGMGTEFYRIGPLKLLADGSLGARTAYLTESYKDDPSTKGIPVYSQAELDELVVSAHDKSMQIAIHSIGDASMYMAFESIEKALNENSREDHRHAIVHCQITDKTLLNKFKSLDVVALIQPIFIKYDLHMAESRVGYEKAKTSYNFRTLFDMGVNIACGSDCPVEPFNVLHGIYCAVTRKDLKGYPEDGWFKEQSLSVEQAVYGYTIGAAYASFEENIKGSITPGKLGDFVVLSRDIFTMNLDEIKDAEVLMTFVGGKLAYKK</sequence>
<comment type="caution">
    <text evidence="2">The sequence shown here is derived from an EMBL/GenBank/DDBJ whole genome shotgun (WGS) entry which is preliminary data.</text>
</comment>
<keyword evidence="2" id="KW-0378">Hydrolase</keyword>